<feature type="region of interest" description="Disordered" evidence="1">
    <location>
        <begin position="189"/>
        <end position="433"/>
    </location>
</feature>
<dbReference type="AlphaFoldDB" id="A0A2V1DX11"/>
<protein>
    <recommendedName>
        <fullName evidence="2">Transcription factor TFIIIB component B'' Myb domain-containing protein</fullName>
    </recommendedName>
</protein>
<organism evidence="3 4">
    <name type="scientific">Periconia macrospinosa</name>
    <dbReference type="NCBI Taxonomy" id="97972"/>
    <lineage>
        <taxon>Eukaryota</taxon>
        <taxon>Fungi</taxon>
        <taxon>Dikarya</taxon>
        <taxon>Ascomycota</taxon>
        <taxon>Pezizomycotina</taxon>
        <taxon>Dothideomycetes</taxon>
        <taxon>Pleosporomycetidae</taxon>
        <taxon>Pleosporales</taxon>
        <taxon>Massarineae</taxon>
        <taxon>Periconiaceae</taxon>
        <taxon>Periconia</taxon>
    </lineage>
</organism>
<dbReference type="GO" id="GO:0070898">
    <property type="term" value="P:RNA polymerase III preinitiation complex assembly"/>
    <property type="evidence" value="ECO:0007669"/>
    <property type="project" value="TreeGrafter"/>
</dbReference>
<feature type="compositionally biased region" description="Basic residues" evidence="1">
    <location>
        <begin position="344"/>
        <end position="356"/>
    </location>
</feature>
<dbReference type="SUPFAM" id="SSF46689">
    <property type="entry name" value="Homeodomain-like"/>
    <property type="match status" value="1"/>
</dbReference>
<sequence length="734" mass="80720">MSGEEESQLPPPAASINANNDKPRPKPVMTSAFINKGAKVFAPKVKGRRRPATSTSTPASSQPQASTASTSASQVQPLPPIAAQDSVTQELPHPELPTPASSISVAQVETGIEPSSIVAPKIAIETSLQRASKEISLVETLRPASETDQGPQGRNVEAQIHSGVIHSDPTVSDKTHSAPPIHLETSQLEPYSAHQPAIETNDPNKHIQIEAHKTLVPAQSQSLSETLSSNSQADSASDSHATRVQAIADPTEPSSRTLPWTTVNTPHEEIGDAEVVTNRRKAASKRRKGPVTLRNIDEEEGNGGKEDAEYVTPRRTNTKSRTKKRMAEAAGAVDGSSGGANPAKKPRKTRKSKTKQKAGESMEGREQVGEGTAARPKAKRTLTKKTAQAQGSVAGGEPQNDEEQAPKRKGRPPREDTPPDAENERIDVETTFMGNLATRNIRVGKLSQREKKMREANWDEIRQKWREDEALGSSRSREEQAEALRKLNEAARASGADQSQVEQLELGEDGQFRLKATARVIDQGAEADRFFESMETVAEDDLTNRITHKSFMRNNKRNPEEFMLPGQGRRWNLKDTNDFYDALRMFGTDFMMISTLFPGATRRSIKLKFVREERADPDGVREALHGQVNSDWDQYLVNSGREASEFKDPDEVMRELEEERRSFDVQIAAAKEAAEEEKRQRRLAGIDSDAEDGGEKENPNGKKKRGKKDKVVTFAEEGVEVLGTVDENDGWGRE</sequence>
<dbReference type="PANTHER" id="PTHR22929:SF0">
    <property type="entry name" value="TRANSCRIPTION FACTOR TFIIIB COMPONENT B'' HOMOLOG"/>
    <property type="match status" value="1"/>
</dbReference>
<dbReference type="InterPro" id="IPR039467">
    <property type="entry name" value="TFIIIB_B''_Myb"/>
</dbReference>
<feature type="compositionally biased region" description="Low complexity" evidence="1">
    <location>
        <begin position="328"/>
        <end position="343"/>
    </location>
</feature>
<dbReference type="GO" id="GO:0001156">
    <property type="term" value="F:TFIIIC-class transcription factor complex binding"/>
    <property type="evidence" value="ECO:0007669"/>
    <property type="project" value="TreeGrafter"/>
</dbReference>
<dbReference type="Pfam" id="PF15963">
    <property type="entry name" value="Myb_DNA-bind_7"/>
    <property type="match status" value="1"/>
</dbReference>
<evidence type="ECO:0000256" key="1">
    <source>
        <dbReference type="SAM" id="MobiDB-lite"/>
    </source>
</evidence>
<feature type="compositionally biased region" description="Low complexity" evidence="1">
    <location>
        <begin position="52"/>
        <end position="74"/>
    </location>
</feature>
<name>A0A2V1DX11_9PLEO</name>
<evidence type="ECO:0000259" key="2">
    <source>
        <dbReference type="Pfam" id="PF15963"/>
    </source>
</evidence>
<feature type="compositionally biased region" description="Basic residues" evidence="1">
    <location>
        <begin position="278"/>
        <end position="289"/>
    </location>
</feature>
<feature type="compositionally biased region" description="Basic and acidic residues" evidence="1">
    <location>
        <begin position="412"/>
        <end position="428"/>
    </location>
</feature>
<feature type="region of interest" description="Disordered" evidence="1">
    <location>
        <begin position="1"/>
        <end position="107"/>
    </location>
</feature>
<gene>
    <name evidence="3" type="ORF">DM02DRAFT_670295</name>
</gene>
<dbReference type="EMBL" id="KZ805339">
    <property type="protein sequence ID" value="PVI02717.1"/>
    <property type="molecule type" value="Genomic_DNA"/>
</dbReference>
<dbReference type="OrthoDB" id="272624at2759"/>
<dbReference type="Proteomes" id="UP000244855">
    <property type="component" value="Unassembled WGS sequence"/>
</dbReference>
<feature type="compositionally biased region" description="Basic and acidic residues" evidence="1">
    <location>
        <begin position="202"/>
        <end position="213"/>
    </location>
</feature>
<dbReference type="GO" id="GO:0000126">
    <property type="term" value="C:transcription factor TFIIIB complex"/>
    <property type="evidence" value="ECO:0007669"/>
    <property type="project" value="TreeGrafter"/>
</dbReference>
<evidence type="ECO:0000313" key="4">
    <source>
        <dbReference type="Proteomes" id="UP000244855"/>
    </source>
</evidence>
<evidence type="ECO:0000313" key="3">
    <source>
        <dbReference type="EMBL" id="PVI02717.1"/>
    </source>
</evidence>
<feature type="domain" description="Transcription factor TFIIIB component B'' Myb" evidence="2">
    <location>
        <begin position="568"/>
        <end position="642"/>
    </location>
</feature>
<feature type="region of interest" description="Disordered" evidence="1">
    <location>
        <begin position="671"/>
        <end position="710"/>
    </location>
</feature>
<reference evidence="3 4" key="1">
    <citation type="journal article" date="2018" name="Sci. Rep.">
        <title>Comparative genomics provides insights into the lifestyle and reveals functional heterogeneity of dark septate endophytic fungi.</title>
        <authorList>
            <person name="Knapp D.G."/>
            <person name="Nemeth J.B."/>
            <person name="Barry K."/>
            <person name="Hainaut M."/>
            <person name="Henrissat B."/>
            <person name="Johnson J."/>
            <person name="Kuo A."/>
            <person name="Lim J.H.P."/>
            <person name="Lipzen A."/>
            <person name="Nolan M."/>
            <person name="Ohm R.A."/>
            <person name="Tamas L."/>
            <person name="Grigoriev I.V."/>
            <person name="Spatafora J.W."/>
            <person name="Nagy L.G."/>
            <person name="Kovacs G.M."/>
        </authorList>
    </citation>
    <scope>NUCLEOTIDE SEQUENCE [LARGE SCALE GENOMIC DNA]</scope>
    <source>
        <strain evidence="3 4">DSE2036</strain>
    </source>
</reference>
<proteinExistence type="predicted"/>
<accession>A0A2V1DX11</accession>
<dbReference type="STRING" id="97972.A0A2V1DX11"/>
<feature type="compositionally biased region" description="Polar residues" evidence="1">
    <location>
        <begin position="252"/>
        <end position="265"/>
    </location>
</feature>
<keyword evidence="4" id="KW-1185">Reference proteome</keyword>
<dbReference type="PANTHER" id="PTHR22929">
    <property type="entry name" value="RNA POLYMERASE III TRANSCRIPTION INITIATION FACTOR B"/>
    <property type="match status" value="1"/>
</dbReference>
<feature type="compositionally biased region" description="Low complexity" evidence="1">
    <location>
        <begin position="219"/>
        <end position="239"/>
    </location>
</feature>
<feature type="compositionally biased region" description="Basic and acidic residues" evidence="1">
    <location>
        <begin position="357"/>
        <end position="368"/>
    </location>
</feature>
<dbReference type="InterPro" id="IPR009057">
    <property type="entry name" value="Homeodomain-like_sf"/>
</dbReference>